<evidence type="ECO:0000313" key="1">
    <source>
        <dbReference type="EMBL" id="OQR80664.1"/>
    </source>
</evidence>
<dbReference type="AlphaFoldDB" id="A0A1V9Y4M8"/>
<sequence length="65" mass="7078">MSSRLRAYGLGHDAHAVGAAQEQVSVHIQHRVIAMTTVMLIPSHHSDLQPIVTVWAIAKAEVGRQ</sequence>
<comment type="caution">
    <text evidence="1">The sequence shown here is derived from an EMBL/GenBank/DDBJ whole genome shotgun (WGS) entry which is preliminary data.</text>
</comment>
<accession>A0A1V9Y4M8</accession>
<dbReference type="EMBL" id="JNBR01002890">
    <property type="protein sequence ID" value="OQR80664.1"/>
    <property type="molecule type" value="Genomic_DNA"/>
</dbReference>
<organism evidence="1 2">
    <name type="scientific">Achlya hypogyna</name>
    <name type="common">Oomycete</name>
    <name type="synonym">Protoachlya hypogyna</name>
    <dbReference type="NCBI Taxonomy" id="1202772"/>
    <lineage>
        <taxon>Eukaryota</taxon>
        <taxon>Sar</taxon>
        <taxon>Stramenopiles</taxon>
        <taxon>Oomycota</taxon>
        <taxon>Saprolegniomycetes</taxon>
        <taxon>Saprolegniales</taxon>
        <taxon>Achlyaceae</taxon>
        <taxon>Achlya</taxon>
    </lineage>
</organism>
<evidence type="ECO:0000313" key="2">
    <source>
        <dbReference type="Proteomes" id="UP000243579"/>
    </source>
</evidence>
<gene>
    <name evidence="1" type="ORF">ACHHYP_20864</name>
</gene>
<proteinExistence type="predicted"/>
<reference evidence="1 2" key="1">
    <citation type="journal article" date="2014" name="Genome Biol. Evol.">
        <title>The secreted proteins of Achlya hypogyna and Thraustotheca clavata identify the ancestral oomycete secretome and reveal gene acquisitions by horizontal gene transfer.</title>
        <authorList>
            <person name="Misner I."/>
            <person name="Blouin N."/>
            <person name="Leonard G."/>
            <person name="Richards T.A."/>
            <person name="Lane C.E."/>
        </authorList>
    </citation>
    <scope>NUCLEOTIDE SEQUENCE [LARGE SCALE GENOMIC DNA]</scope>
    <source>
        <strain evidence="1 2">ATCC 48635</strain>
    </source>
</reference>
<keyword evidence="2" id="KW-1185">Reference proteome</keyword>
<dbReference type="Proteomes" id="UP000243579">
    <property type="component" value="Unassembled WGS sequence"/>
</dbReference>
<name>A0A1V9Y4M8_ACHHY</name>
<protein>
    <submittedName>
        <fullName evidence="1">Uncharacterized protein</fullName>
    </submittedName>
</protein>